<proteinExistence type="predicted"/>
<keyword evidence="1" id="KW-0812">Transmembrane</keyword>
<evidence type="ECO:0000259" key="3">
    <source>
        <dbReference type="SMART" id="SM00409"/>
    </source>
</evidence>
<organism evidence="4 5">
    <name type="scientific">Pleuronectes platessa</name>
    <name type="common">European plaice</name>
    <dbReference type="NCBI Taxonomy" id="8262"/>
    <lineage>
        <taxon>Eukaryota</taxon>
        <taxon>Metazoa</taxon>
        <taxon>Chordata</taxon>
        <taxon>Craniata</taxon>
        <taxon>Vertebrata</taxon>
        <taxon>Euteleostomi</taxon>
        <taxon>Actinopterygii</taxon>
        <taxon>Neopterygii</taxon>
        <taxon>Teleostei</taxon>
        <taxon>Neoteleostei</taxon>
        <taxon>Acanthomorphata</taxon>
        <taxon>Carangaria</taxon>
        <taxon>Pleuronectiformes</taxon>
        <taxon>Pleuronectoidei</taxon>
        <taxon>Pleuronectidae</taxon>
        <taxon>Pleuronectes</taxon>
    </lineage>
</organism>
<dbReference type="EMBL" id="CADEAL010001427">
    <property type="protein sequence ID" value="CAB1432334.1"/>
    <property type="molecule type" value="Genomic_DNA"/>
</dbReference>
<feature type="domain" description="Immunoglobulin" evidence="3">
    <location>
        <begin position="32"/>
        <end position="88"/>
    </location>
</feature>
<gene>
    <name evidence="4" type="ORF">PLEPLA_LOCUS20394</name>
</gene>
<evidence type="ECO:0000313" key="5">
    <source>
        <dbReference type="Proteomes" id="UP001153269"/>
    </source>
</evidence>
<keyword evidence="5" id="KW-1185">Reference proteome</keyword>
<dbReference type="InterPro" id="IPR013098">
    <property type="entry name" value="Ig_I-set"/>
</dbReference>
<feature type="chain" id="PRO_5040251659" description="Immunoglobulin domain-containing protein" evidence="2">
    <location>
        <begin position="23"/>
        <end position="177"/>
    </location>
</feature>
<dbReference type="SMART" id="SM00409">
    <property type="entry name" value="IG"/>
    <property type="match status" value="1"/>
</dbReference>
<evidence type="ECO:0000256" key="1">
    <source>
        <dbReference type="SAM" id="Phobius"/>
    </source>
</evidence>
<dbReference type="Pfam" id="PF07679">
    <property type="entry name" value="I-set"/>
    <property type="match status" value="1"/>
</dbReference>
<keyword evidence="1" id="KW-1133">Transmembrane helix</keyword>
<evidence type="ECO:0000256" key="2">
    <source>
        <dbReference type="SAM" id="SignalP"/>
    </source>
</evidence>
<accession>A0A9N7YPY7</accession>
<protein>
    <recommendedName>
        <fullName evidence="3">Immunoglobulin domain-containing protein</fullName>
    </recommendedName>
</protein>
<reference evidence="4" key="1">
    <citation type="submission" date="2020-03" db="EMBL/GenBank/DDBJ databases">
        <authorList>
            <person name="Weist P."/>
        </authorList>
    </citation>
    <scope>NUCLEOTIDE SEQUENCE</scope>
</reference>
<sequence>MFHLNQAALLAVHLVIMCPVLTEICEFFSGDHRDILVSSGDSFTVRIDVDFPSKLNISNAQHEDSGLYQCNVTDKKGLHSNKWNLTVAGTPPEVLSWYFLYTILLGVVLLLLGITAAVCLHRKLRTRTSNQDPAQSQLHLQSGGEVVIPQAQAGPERRTNNKHRSQYQERLNSIYGL</sequence>
<dbReference type="AlphaFoldDB" id="A0A9N7YPY7"/>
<dbReference type="SUPFAM" id="SSF48726">
    <property type="entry name" value="Immunoglobulin"/>
    <property type="match status" value="1"/>
</dbReference>
<dbReference type="InterPro" id="IPR013783">
    <property type="entry name" value="Ig-like_fold"/>
</dbReference>
<dbReference type="InterPro" id="IPR036179">
    <property type="entry name" value="Ig-like_dom_sf"/>
</dbReference>
<keyword evidence="1" id="KW-0472">Membrane</keyword>
<feature type="signal peptide" evidence="2">
    <location>
        <begin position="1"/>
        <end position="22"/>
    </location>
</feature>
<dbReference type="Proteomes" id="UP001153269">
    <property type="component" value="Unassembled WGS sequence"/>
</dbReference>
<dbReference type="InterPro" id="IPR003599">
    <property type="entry name" value="Ig_sub"/>
</dbReference>
<name>A0A9N7YPY7_PLEPL</name>
<comment type="caution">
    <text evidence="4">The sequence shown here is derived from an EMBL/GenBank/DDBJ whole genome shotgun (WGS) entry which is preliminary data.</text>
</comment>
<keyword evidence="2" id="KW-0732">Signal</keyword>
<feature type="transmembrane region" description="Helical" evidence="1">
    <location>
        <begin position="98"/>
        <end position="120"/>
    </location>
</feature>
<evidence type="ECO:0000313" key="4">
    <source>
        <dbReference type="EMBL" id="CAB1432334.1"/>
    </source>
</evidence>
<dbReference type="Gene3D" id="2.60.40.10">
    <property type="entry name" value="Immunoglobulins"/>
    <property type="match status" value="1"/>
</dbReference>